<evidence type="ECO:0000259" key="2">
    <source>
        <dbReference type="SMART" id="SM00382"/>
    </source>
</evidence>
<feature type="domain" description="AAA+ ATPase" evidence="2">
    <location>
        <begin position="53"/>
        <end position="295"/>
    </location>
</feature>
<evidence type="ECO:0000313" key="3">
    <source>
        <dbReference type="EMBL" id="CAB9511364.1"/>
    </source>
</evidence>
<dbReference type="PANTHER" id="PTHR43642:SF1">
    <property type="entry name" value="HYBRID SIGNAL TRANSDUCTION HISTIDINE KINASE G"/>
    <property type="match status" value="1"/>
</dbReference>
<keyword evidence="4" id="KW-1185">Reference proteome</keyword>
<dbReference type="SUPFAM" id="SSF48452">
    <property type="entry name" value="TPR-like"/>
    <property type="match status" value="1"/>
</dbReference>
<dbReference type="SUPFAM" id="SSF52540">
    <property type="entry name" value="P-loop containing nucleoside triphosphate hydrolases"/>
    <property type="match status" value="2"/>
</dbReference>
<dbReference type="OrthoDB" id="60033at2759"/>
<feature type="region of interest" description="Disordered" evidence="1">
    <location>
        <begin position="1"/>
        <end position="25"/>
    </location>
</feature>
<accession>A0A9N8E254</accession>
<dbReference type="InterPro" id="IPR053159">
    <property type="entry name" value="Hybrid_Histidine_Kinase"/>
</dbReference>
<dbReference type="InterPro" id="IPR003593">
    <property type="entry name" value="AAA+_ATPase"/>
</dbReference>
<dbReference type="Gene3D" id="3.40.50.300">
    <property type="entry name" value="P-loop containing nucleotide triphosphate hydrolases"/>
    <property type="match status" value="1"/>
</dbReference>
<dbReference type="Pfam" id="PF13191">
    <property type="entry name" value="AAA_16"/>
    <property type="match status" value="1"/>
</dbReference>
<protein>
    <recommendedName>
        <fullName evidence="2">AAA+ ATPase domain-containing protein</fullName>
    </recommendedName>
</protein>
<name>A0A9N8E254_9STRA</name>
<proteinExistence type="predicted"/>
<sequence length="1062" mass="118175">MLKNDRMKSLVGPQTAPSMDWGGNSKLYDREAQSRELLDAYKRSLLSDHSSKTKELCLITGPSGTGKTALARSIQQSVEEQGGGFFLGGKFDDQMPKPHGPFLAAVEQLLDSLNNKNAQAYRQAIQEAVGSEGAILVEAIPGLSELLLHEAMTEVRTEEEAAATATYNNNDSSTLSLDMDSSEQSFKIGATKEHPARFVSVFCRFWHAIASQTPIVLLLDDLQWADAPSLDILKGLLQPTTEQTILPQNSQLMIVGTCRGEEVGIHDDLSVLLRDLEQHATVLITEIKVHNLTIPAMACMIADALDMYLQDCMPLAEIVHGQTNGNVFFAKQYLRSLVDDGILYQTDNTNVCKGQEWQWDEAALVLALPSSASVNSSSGDLIIQLLARKLQMLPPNVLEIVQTIACMGSTFSVGIQVHATTMTSSQILSSLQLAAQHGFLVYNPQLGTGTIPHDKFREAPLSLIPLEQRPLVHLTIGRNLRRQLSTALVKANVILIADQLQHGLHLVTKEDEQDDFARLYLRAGKEAAKKSAFSAASKYVDHGIGLLGHRHWRDQYNLSIELYSTGAELAYCIGDSETVETLATAVIANARSMTDKNQAIVTLALSVGGRGESSRAISICRDALAELDMPFPQAHTEWGTLLELVRVRHAIGKRTEEDIMTLPELQDYSKTMTAMKILYIMFNLLESMNSKASALPVFRLVRLTLKHGLSPLAGLGFHLYGTCLVKLGYLEEGYRFGQMATKIMERFPSKQLQGNVQVVFAVAVLPSKLSFRECIEPIWNAGVIAMEVGNTEMAMAGRALCSSHRILIGDPIPDIFKILNKTSSLCQTYRQYKVGMATSLALQLCQNLQGNVKDPLSMTGDYVQEREMTKRLKEGDVENLLVMLLHYKYMLAALMNENRFADDLYQRQRDSFKGFFMPFLPIYNRMYRGLVCAALARESTGWMRRRKLADAKKQYTKMKNSLVHCPGNCVNKMYLLDAELEFCHGRYSSAVLKYDRAIASAEKEGFISDQAIACEKAGRMLYQARRSVEAETYLEKARLLYMEWGAQLKVDQMEFMINNLRA</sequence>
<dbReference type="InterPro" id="IPR011990">
    <property type="entry name" value="TPR-like_helical_dom_sf"/>
</dbReference>
<evidence type="ECO:0000256" key="1">
    <source>
        <dbReference type="SAM" id="MobiDB-lite"/>
    </source>
</evidence>
<dbReference type="InterPro" id="IPR041664">
    <property type="entry name" value="AAA_16"/>
</dbReference>
<comment type="caution">
    <text evidence="3">The sequence shown here is derived from an EMBL/GenBank/DDBJ whole genome shotgun (WGS) entry which is preliminary data.</text>
</comment>
<organism evidence="3 4">
    <name type="scientific">Seminavis robusta</name>
    <dbReference type="NCBI Taxonomy" id="568900"/>
    <lineage>
        <taxon>Eukaryota</taxon>
        <taxon>Sar</taxon>
        <taxon>Stramenopiles</taxon>
        <taxon>Ochrophyta</taxon>
        <taxon>Bacillariophyta</taxon>
        <taxon>Bacillariophyceae</taxon>
        <taxon>Bacillariophycidae</taxon>
        <taxon>Naviculales</taxon>
        <taxon>Naviculaceae</taxon>
        <taxon>Seminavis</taxon>
    </lineage>
</organism>
<dbReference type="SMART" id="SM00382">
    <property type="entry name" value="AAA"/>
    <property type="match status" value="1"/>
</dbReference>
<dbReference type="Proteomes" id="UP001153069">
    <property type="component" value="Unassembled WGS sequence"/>
</dbReference>
<dbReference type="AlphaFoldDB" id="A0A9N8E254"/>
<gene>
    <name evidence="3" type="ORF">SEMRO_481_G151650.1</name>
</gene>
<dbReference type="InterPro" id="IPR027417">
    <property type="entry name" value="P-loop_NTPase"/>
</dbReference>
<dbReference type="PANTHER" id="PTHR43642">
    <property type="entry name" value="HYBRID SIGNAL TRANSDUCTION HISTIDINE KINASE G"/>
    <property type="match status" value="1"/>
</dbReference>
<evidence type="ECO:0000313" key="4">
    <source>
        <dbReference type="Proteomes" id="UP001153069"/>
    </source>
</evidence>
<dbReference type="EMBL" id="CAICTM010000480">
    <property type="protein sequence ID" value="CAB9511364.1"/>
    <property type="molecule type" value="Genomic_DNA"/>
</dbReference>
<reference evidence="3" key="1">
    <citation type="submission" date="2020-06" db="EMBL/GenBank/DDBJ databases">
        <authorList>
            <consortium name="Plant Systems Biology data submission"/>
        </authorList>
    </citation>
    <scope>NUCLEOTIDE SEQUENCE</scope>
    <source>
        <strain evidence="3">D6</strain>
    </source>
</reference>